<accession>A0AAV9V9P5</accession>
<reference evidence="1 2" key="1">
    <citation type="submission" date="2019-10" db="EMBL/GenBank/DDBJ databases">
        <authorList>
            <person name="Palmer J.M."/>
        </authorList>
    </citation>
    <scope>NUCLEOTIDE SEQUENCE [LARGE SCALE GENOMIC DNA]</scope>
    <source>
        <strain evidence="1 2">TWF730</strain>
    </source>
</reference>
<evidence type="ECO:0000313" key="2">
    <source>
        <dbReference type="Proteomes" id="UP001373714"/>
    </source>
</evidence>
<comment type="caution">
    <text evidence="1">The sequence shown here is derived from an EMBL/GenBank/DDBJ whole genome shotgun (WGS) entry which is preliminary data.</text>
</comment>
<evidence type="ECO:0008006" key="3">
    <source>
        <dbReference type="Google" id="ProtNLM"/>
    </source>
</evidence>
<sequence length="390" mass="44256">MDFLPLELLSEIANQKVLSNKDLTSFARVNHRFHDAACTRLYRSGELSYVGVTNKDIVKVNSYEKNGKFVRIIKLNLFSLPTSTISIPTAIFPFLTAFINLHRIHITDSASLDWSSFLHVLAIIITTHPYLKILEVQRTLISADGRSDISQPLSLIESHKSNKGTFAKLDVFILRLSKKDHPGLISRAALNNLISILLPSTRSARAFTYSSDSHESSDIDLKDPVTKRDYEAAAWEWDNLEELTLKLVPRLLPTGGADVIGTPNPNWSYYLSIQRDLRNVKRLAIKTGIDELLAQGSGIFIGGLDVMPQLTSLRISNTGRYLDWDTKHNPKHPFFTLAQRLPNLKYIEQTDSYYLTRAIQSLKVFRGEGHSVDFGYVVSDRPWISYDWEY</sequence>
<dbReference type="Proteomes" id="UP001373714">
    <property type="component" value="Unassembled WGS sequence"/>
</dbReference>
<organism evidence="1 2">
    <name type="scientific">Orbilia blumenaviensis</name>
    <dbReference type="NCBI Taxonomy" id="1796055"/>
    <lineage>
        <taxon>Eukaryota</taxon>
        <taxon>Fungi</taxon>
        <taxon>Dikarya</taxon>
        <taxon>Ascomycota</taxon>
        <taxon>Pezizomycotina</taxon>
        <taxon>Orbiliomycetes</taxon>
        <taxon>Orbiliales</taxon>
        <taxon>Orbiliaceae</taxon>
        <taxon>Orbilia</taxon>
    </lineage>
</organism>
<protein>
    <recommendedName>
        <fullName evidence="3">F-box domain-containing protein</fullName>
    </recommendedName>
</protein>
<evidence type="ECO:0000313" key="1">
    <source>
        <dbReference type="EMBL" id="KAK6358127.1"/>
    </source>
</evidence>
<name>A0AAV9V9P5_9PEZI</name>
<keyword evidence="2" id="KW-1185">Reference proteome</keyword>
<dbReference type="EMBL" id="JAVHNS010000004">
    <property type="protein sequence ID" value="KAK6358127.1"/>
    <property type="molecule type" value="Genomic_DNA"/>
</dbReference>
<gene>
    <name evidence="1" type="ORF">TWF730_007482</name>
</gene>
<dbReference type="AlphaFoldDB" id="A0AAV9V9P5"/>
<proteinExistence type="predicted"/>